<protein>
    <submittedName>
        <fullName evidence="2">PepSY domain-containing protein</fullName>
    </submittedName>
</protein>
<keyword evidence="1" id="KW-0472">Membrane</keyword>
<feature type="transmembrane region" description="Helical" evidence="1">
    <location>
        <begin position="7"/>
        <end position="28"/>
    </location>
</feature>
<keyword evidence="1" id="KW-1133">Transmembrane helix</keyword>
<evidence type="ECO:0000313" key="3">
    <source>
        <dbReference type="Proteomes" id="UP000650424"/>
    </source>
</evidence>
<reference evidence="2 3" key="1">
    <citation type="submission" date="2020-08" db="EMBL/GenBank/DDBJ databases">
        <title>Novel species isolated from subtropical streams in China.</title>
        <authorList>
            <person name="Lu H."/>
        </authorList>
    </citation>
    <scope>NUCLEOTIDE SEQUENCE [LARGE SCALE GENOMIC DNA]</scope>
    <source>
        <strain evidence="2 3">CY18W</strain>
    </source>
</reference>
<sequence>MVIVHRWVGLVLAGFLILSGLTGSLLAWNTELETMLNPQLFLAAPPTEHAAMLDPLTLRQQVMQHYPAADIPYVPLFTQTGHATLFFLAPRAGQVQELPNELPNDQIFVNPYTGHILGQRKFGDIAQGKKNLMPFIYRLHRSLALGKAGSYVFGIIALLWTLDCFVGAYLSLPPPSRQVNGKSWLRRWYPAWKLRWNAGNYKLNFDLHRAGGLWLWAMLFILAWSGVAFNLQQVYAPVMHAVFSHQPGDDIMPALDKAQPEPGISWTQARNNGRTLMRQQAVNNGFDISREDSLYYDADKAVFRYDVLSSADIRTVSGGSSIWFDANTGAFRALWLPTGAASGDTLSTWLTSLHMAALWGIPFKLLICLMGIALTGLSATGVFIWARKRRARLAGTQRQ</sequence>
<feature type="transmembrane region" description="Helical" evidence="1">
    <location>
        <begin position="151"/>
        <end position="172"/>
    </location>
</feature>
<evidence type="ECO:0000313" key="2">
    <source>
        <dbReference type="EMBL" id="MBC3921017.1"/>
    </source>
</evidence>
<dbReference type="Pfam" id="PF03929">
    <property type="entry name" value="PepSY_TM"/>
    <property type="match status" value="1"/>
</dbReference>
<evidence type="ECO:0000256" key="1">
    <source>
        <dbReference type="SAM" id="Phobius"/>
    </source>
</evidence>
<feature type="transmembrane region" description="Helical" evidence="1">
    <location>
        <begin position="363"/>
        <end position="386"/>
    </location>
</feature>
<name>A0ABR6ZYQ6_9BURK</name>
<dbReference type="PANTHER" id="PTHR34219:SF5">
    <property type="entry name" value="BLR4505 PROTEIN"/>
    <property type="match status" value="1"/>
</dbReference>
<gene>
    <name evidence="2" type="ORF">H8L32_26370</name>
</gene>
<dbReference type="EMBL" id="JACOGF010000023">
    <property type="protein sequence ID" value="MBC3921017.1"/>
    <property type="molecule type" value="Genomic_DNA"/>
</dbReference>
<dbReference type="Proteomes" id="UP000650424">
    <property type="component" value="Unassembled WGS sequence"/>
</dbReference>
<keyword evidence="3" id="KW-1185">Reference proteome</keyword>
<keyword evidence="1" id="KW-0812">Transmembrane</keyword>
<feature type="transmembrane region" description="Helical" evidence="1">
    <location>
        <begin position="213"/>
        <end position="231"/>
    </location>
</feature>
<dbReference type="RefSeq" id="WP_186950851.1">
    <property type="nucleotide sequence ID" value="NZ_JACOGF010000023.1"/>
</dbReference>
<organism evidence="2 3">
    <name type="scientific">Undibacterium hunanense</name>
    <dbReference type="NCBI Taxonomy" id="2762292"/>
    <lineage>
        <taxon>Bacteria</taxon>
        <taxon>Pseudomonadati</taxon>
        <taxon>Pseudomonadota</taxon>
        <taxon>Betaproteobacteria</taxon>
        <taxon>Burkholderiales</taxon>
        <taxon>Oxalobacteraceae</taxon>
        <taxon>Undibacterium</taxon>
    </lineage>
</organism>
<dbReference type="PANTHER" id="PTHR34219">
    <property type="entry name" value="IRON-REGULATED INNER MEMBRANE PROTEIN-RELATED"/>
    <property type="match status" value="1"/>
</dbReference>
<dbReference type="InterPro" id="IPR005625">
    <property type="entry name" value="PepSY-ass_TM"/>
</dbReference>
<proteinExistence type="predicted"/>
<comment type="caution">
    <text evidence="2">The sequence shown here is derived from an EMBL/GenBank/DDBJ whole genome shotgun (WGS) entry which is preliminary data.</text>
</comment>
<accession>A0ABR6ZYQ6</accession>